<gene>
    <name evidence="1" type="ORF">GXM_00683</name>
</gene>
<proteinExistence type="predicted"/>
<evidence type="ECO:0000313" key="1">
    <source>
        <dbReference type="EMBL" id="QFS43210.1"/>
    </source>
</evidence>
<dbReference type="EMBL" id="CP045226">
    <property type="protein sequence ID" value="QFS43210.1"/>
    <property type="molecule type" value="Genomic_DNA"/>
</dbReference>
<dbReference type="KEGG" id="nsh:GXM_00683"/>
<protein>
    <submittedName>
        <fullName evidence="1">Universal stress protein</fullName>
    </submittedName>
</protein>
<organism evidence="1 2">
    <name type="scientific">Nostoc sphaeroides CCNUC1</name>
    <dbReference type="NCBI Taxonomy" id="2653204"/>
    <lineage>
        <taxon>Bacteria</taxon>
        <taxon>Bacillati</taxon>
        <taxon>Cyanobacteriota</taxon>
        <taxon>Cyanophyceae</taxon>
        <taxon>Nostocales</taxon>
        <taxon>Nostocaceae</taxon>
        <taxon>Nostoc</taxon>
    </lineage>
</organism>
<sequence>MGQYFYFFNFIDNQRKWKKYLPKSQVFSRIKKTEFLILDKVELNNYIKFM</sequence>
<dbReference type="AlphaFoldDB" id="A0A5P8VS85"/>
<name>A0A5P8VS85_9NOSO</name>
<keyword evidence="2" id="KW-1185">Reference proteome</keyword>
<reference evidence="1 2" key="1">
    <citation type="submission" date="2019-10" db="EMBL/GenBank/DDBJ databases">
        <title>Genomic and transcriptomic insights into the perfect genentic adaptation of a filamentous nitrogen-fixing cyanobacterium to rice fields.</title>
        <authorList>
            <person name="Chen Z."/>
        </authorList>
    </citation>
    <scope>NUCLEOTIDE SEQUENCE [LARGE SCALE GENOMIC DNA]</scope>
    <source>
        <strain evidence="1">CCNUC1</strain>
    </source>
</reference>
<accession>A0A5P8VS85</accession>
<evidence type="ECO:0000313" key="2">
    <source>
        <dbReference type="Proteomes" id="UP000326678"/>
    </source>
</evidence>
<dbReference type="Proteomes" id="UP000326678">
    <property type="component" value="Chromosome Gxm1"/>
</dbReference>